<feature type="domain" description="Hydantoinase A/oxoprolinase" evidence="1">
    <location>
        <begin position="211"/>
        <end position="496"/>
    </location>
</feature>
<dbReference type="GO" id="GO:0006749">
    <property type="term" value="P:glutathione metabolic process"/>
    <property type="evidence" value="ECO:0007669"/>
    <property type="project" value="TreeGrafter"/>
</dbReference>
<dbReference type="InterPro" id="IPR002821">
    <property type="entry name" value="Hydantoinase_A"/>
</dbReference>
<dbReference type="RefSeq" id="WP_072340654.1">
    <property type="nucleotide sequence ID" value="NZ_FPKU01000001.1"/>
</dbReference>
<dbReference type="GO" id="GO:0017168">
    <property type="term" value="F:5-oxoprolinase (ATP-hydrolyzing) activity"/>
    <property type="evidence" value="ECO:0007669"/>
    <property type="project" value="TreeGrafter"/>
</dbReference>
<dbReference type="Pfam" id="PF01968">
    <property type="entry name" value="Hydantoinase_A"/>
    <property type="match status" value="1"/>
</dbReference>
<evidence type="ECO:0000313" key="5">
    <source>
        <dbReference type="Proteomes" id="UP000183447"/>
    </source>
</evidence>
<dbReference type="OrthoDB" id="9759608at2"/>
<name>A0A1K2HX26_9HYPH</name>
<reference evidence="4 5" key="1">
    <citation type="submission" date="2016-11" db="EMBL/GenBank/DDBJ databases">
        <authorList>
            <person name="Jaros S."/>
            <person name="Januszkiewicz K."/>
            <person name="Wedrychowicz H."/>
        </authorList>
    </citation>
    <scope>NUCLEOTIDE SEQUENCE [LARGE SCALE GENOMIC DNA]</scope>
    <source>
        <strain evidence="4 5">ATCC 23634</strain>
    </source>
</reference>
<feature type="domain" description="Acetophenone carboxylase-like C-terminal" evidence="3">
    <location>
        <begin position="514"/>
        <end position="679"/>
    </location>
</feature>
<dbReference type="GO" id="GO:0005829">
    <property type="term" value="C:cytosol"/>
    <property type="evidence" value="ECO:0007669"/>
    <property type="project" value="TreeGrafter"/>
</dbReference>
<dbReference type="PANTHER" id="PTHR11365:SF23">
    <property type="entry name" value="HYPOTHETICAL 5-OXOPROLINASE (EUROFUNG)-RELATED"/>
    <property type="match status" value="1"/>
</dbReference>
<evidence type="ECO:0000259" key="3">
    <source>
        <dbReference type="Pfam" id="PF19278"/>
    </source>
</evidence>
<dbReference type="Pfam" id="PF05378">
    <property type="entry name" value="Hydant_A_N"/>
    <property type="match status" value="1"/>
</dbReference>
<evidence type="ECO:0000313" key="4">
    <source>
        <dbReference type="EMBL" id="SFZ83372.1"/>
    </source>
</evidence>
<evidence type="ECO:0000259" key="1">
    <source>
        <dbReference type="Pfam" id="PF01968"/>
    </source>
</evidence>
<dbReference type="AlphaFoldDB" id="A0A1K2HX26"/>
<accession>A0A1K2HX26</accession>
<dbReference type="Gene3D" id="3.30.420.40">
    <property type="match status" value="1"/>
</dbReference>
<dbReference type="SUPFAM" id="SSF53067">
    <property type="entry name" value="Actin-like ATPase domain"/>
    <property type="match status" value="1"/>
</dbReference>
<dbReference type="PANTHER" id="PTHR11365">
    <property type="entry name" value="5-OXOPROLINASE RELATED"/>
    <property type="match status" value="1"/>
</dbReference>
<proteinExistence type="predicted"/>
<dbReference type="InterPro" id="IPR045079">
    <property type="entry name" value="Oxoprolinase-like"/>
</dbReference>
<sequence>MQTPRYRIGIDVGGTFTDFVLADLTGARLSFYKEPSVPPDPSLAVERGLAALVAQQGIDPATIELIVHGTTIGLNAIIQRRGARIALVVSKGNRDVLEIARLRMPSSYDFTEPREQPLVERDLVFEVSARMRADGSIDTPLDAGEVDDLIGKIAEAKVDAVAIMLLNSYRSAALEIELAERLRAGLPALLVSESAVIWPEVREYERCLVGALNGYIQPLKSSYFDKLASRVAGLGIAAPIYITANNGGTLSLDTARARPINTILSGPAAGVVASLAVGKAAGTGQLITFDMGGTSADISVCRAGRLEFTTTTHVGDFPLIMPVVNVSAIGAGGGSILWLDKQGLLKVGPVSAGADPGPVCYGRGGTVPTVTDCYVALGIVDPTRFLGGRMTLDRDAALGALAKIAEPLGLSGPDAAVGAAEAGIRVASAKMATEITKLLAEAGVDPRQFSLVAYGGAGPTHANYLAEDAGLTSVLVPMAPGTFCALGAVLADIRRDYVRTARLMVSRDGGEGWAEVQRHLAELAEEARAWIANEGDLVGEHGFVVSFNIRYPGQAYEIEIVLDEETRRTLDPQKLLDLFHAEHERLYGFAEPDSAVQTSTIRLAVIGKVAAVALPDAPLRKAQSTGIRKVRHKGQWLDAQVYERATIGPDEVVAGPAVIDQPDTTILVLPNWTARADRLGTLRLTRN</sequence>
<feature type="domain" description="Hydantoinase/oxoprolinase N-terminal" evidence="2">
    <location>
        <begin position="7"/>
        <end position="183"/>
    </location>
</feature>
<gene>
    <name evidence="4" type="ORF">SAMN02983003_1607</name>
</gene>
<dbReference type="STRING" id="665118.SAMN02983003_1607"/>
<dbReference type="Pfam" id="PF19278">
    <property type="entry name" value="Hydant_A_C"/>
    <property type="match status" value="1"/>
</dbReference>
<dbReference type="InterPro" id="IPR049517">
    <property type="entry name" value="ACX-like_C"/>
</dbReference>
<protein>
    <submittedName>
        <fullName evidence="4">N-methylhydantoinase A</fullName>
    </submittedName>
</protein>
<dbReference type="EMBL" id="FPKU01000001">
    <property type="protein sequence ID" value="SFZ83372.1"/>
    <property type="molecule type" value="Genomic_DNA"/>
</dbReference>
<dbReference type="InterPro" id="IPR008040">
    <property type="entry name" value="Hydant_A_N"/>
</dbReference>
<evidence type="ECO:0000259" key="2">
    <source>
        <dbReference type="Pfam" id="PF05378"/>
    </source>
</evidence>
<dbReference type="InterPro" id="IPR043129">
    <property type="entry name" value="ATPase_NBD"/>
</dbReference>
<dbReference type="Proteomes" id="UP000183447">
    <property type="component" value="Unassembled WGS sequence"/>
</dbReference>
<organism evidence="4 5">
    <name type="scientific">Devosia enhydra</name>
    <dbReference type="NCBI Taxonomy" id="665118"/>
    <lineage>
        <taxon>Bacteria</taxon>
        <taxon>Pseudomonadati</taxon>
        <taxon>Pseudomonadota</taxon>
        <taxon>Alphaproteobacteria</taxon>
        <taxon>Hyphomicrobiales</taxon>
        <taxon>Devosiaceae</taxon>
        <taxon>Devosia</taxon>
    </lineage>
</organism>
<keyword evidence="5" id="KW-1185">Reference proteome</keyword>